<evidence type="ECO:0000313" key="2">
    <source>
        <dbReference type="Proteomes" id="UP000652681"/>
    </source>
</evidence>
<organism evidence="1 2">
    <name type="scientific">Taishania pollutisoli</name>
    <dbReference type="NCBI Taxonomy" id="2766479"/>
    <lineage>
        <taxon>Bacteria</taxon>
        <taxon>Pseudomonadati</taxon>
        <taxon>Bacteroidota</taxon>
        <taxon>Flavobacteriia</taxon>
        <taxon>Flavobacteriales</taxon>
        <taxon>Crocinitomicaceae</taxon>
        <taxon>Taishania</taxon>
    </lineage>
</organism>
<proteinExistence type="predicted"/>
<sequence>MKTSLLLISLLIGNVIFAQIGGQTTFALLGLNYNARSSGLAGNFITAKDQDINMGVANPSLLNAKMHQVISLSQAIHAGRINYGMLSYGHAFNEKQFLSAHIRYVAYGKMTRTEKNGVEMGEFNPFEYIIGVGYGHQLNPRISVGANLNIIGSHLEVYNSYGTSVDLSGTYLNKSETVLVTALFKNVGFQFNAYNDKRAPLPADFQLGVSYRLKHAPFRFSILAHHLNKWDLTYTDPNAQPTVDMLTGDTIPVKRAGFFEKLGQHFTYQLEVLATKNIHIRAGFDYYTRQSMKLESRPGIAGFSFGFGLYFKKFSIDYGFTTFSRAGFNNMLSISANIGKIKK</sequence>
<protein>
    <submittedName>
        <fullName evidence="1">Type IX secretion system protein PorQ</fullName>
    </submittedName>
</protein>
<dbReference type="Gene3D" id="2.40.160.60">
    <property type="entry name" value="Outer membrane protein transport protein (OMPP1/FadL/TodX)"/>
    <property type="match status" value="1"/>
</dbReference>
<gene>
    <name evidence="1" type="primary">porQ</name>
    <name evidence="1" type="ORF">H9Y05_05550</name>
</gene>
<dbReference type="Proteomes" id="UP000652681">
    <property type="component" value="Unassembled WGS sequence"/>
</dbReference>
<evidence type="ECO:0000313" key="1">
    <source>
        <dbReference type="EMBL" id="MBC9811938.1"/>
    </source>
</evidence>
<accession>A0A8J6PB75</accession>
<reference evidence="1" key="1">
    <citation type="submission" date="2020-09" db="EMBL/GenBank/DDBJ databases">
        <title>Taishania pollutisoli gen. nov., sp. nov., Isolated from Tetrabromobisphenol A-Contaminated Soil.</title>
        <authorList>
            <person name="Chen Q."/>
        </authorList>
    </citation>
    <scope>NUCLEOTIDE SEQUENCE</scope>
    <source>
        <strain evidence="1">CZZ-1</strain>
    </source>
</reference>
<comment type="caution">
    <text evidence="1">The sequence shown here is derived from an EMBL/GenBank/DDBJ whole genome shotgun (WGS) entry which is preliminary data.</text>
</comment>
<name>A0A8J6PB75_9FLAO</name>
<dbReference type="AlphaFoldDB" id="A0A8J6PB75"/>
<dbReference type="EMBL" id="JACVEL010000003">
    <property type="protein sequence ID" value="MBC9811938.1"/>
    <property type="molecule type" value="Genomic_DNA"/>
</dbReference>
<dbReference type="RefSeq" id="WP_216713720.1">
    <property type="nucleotide sequence ID" value="NZ_JACVEL010000003.1"/>
</dbReference>
<dbReference type="NCBIfam" id="NF033711">
    <property type="entry name" value="T9SS_PorQ"/>
    <property type="match status" value="1"/>
</dbReference>
<keyword evidence="2" id="KW-1185">Reference proteome</keyword>
<dbReference type="NCBIfam" id="NF033709">
    <property type="entry name" value="PorV_fam"/>
    <property type="match status" value="1"/>
</dbReference>